<dbReference type="Pfam" id="PF05183">
    <property type="entry name" value="RdRP"/>
    <property type="match status" value="1"/>
</dbReference>
<feature type="region of interest" description="Disordered" evidence="2">
    <location>
        <begin position="79"/>
        <end position="144"/>
    </location>
</feature>
<dbReference type="InterPro" id="IPR007855">
    <property type="entry name" value="RDRP"/>
</dbReference>
<dbReference type="GO" id="GO:0030422">
    <property type="term" value="P:siRNA processing"/>
    <property type="evidence" value="ECO:0007669"/>
    <property type="project" value="TreeGrafter"/>
</dbReference>
<dbReference type="PANTHER" id="PTHR23079">
    <property type="entry name" value="RNA-DEPENDENT RNA POLYMERASE"/>
    <property type="match status" value="1"/>
</dbReference>
<dbReference type="GO" id="GO:0003723">
    <property type="term" value="F:RNA binding"/>
    <property type="evidence" value="ECO:0007669"/>
    <property type="project" value="UniProtKB-KW"/>
</dbReference>
<keyword evidence="1" id="KW-0694">RNA-binding</keyword>
<organism evidence="4 5">
    <name type="scientific">Arthrobotrys conoides</name>
    <dbReference type="NCBI Taxonomy" id="74498"/>
    <lineage>
        <taxon>Eukaryota</taxon>
        <taxon>Fungi</taxon>
        <taxon>Dikarya</taxon>
        <taxon>Ascomycota</taxon>
        <taxon>Pezizomycotina</taxon>
        <taxon>Orbiliomycetes</taxon>
        <taxon>Orbiliales</taxon>
        <taxon>Orbiliaceae</taxon>
        <taxon>Arthrobotrys</taxon>
    </lineage>
</organism>
<dbReference type="EC" id="2.7.7.48" evidence="1"/>
<comment type="similarity">
    <text evidence="1">Belongs to the RdRP family.</text>
</comment>
<gene>
    <name evidence="4" type="ORF">TWF506_007255</name>
</gene>
<feature type="domain" description="RDRP core" evidence="3">
    <location>
        <begin position="268"/>
        <end position="885"/>
    </location>
</feature>
<evidence type="ECO:0000259" key="3">
    <source>
        <dbReference type="Pfam" id="PF05183"/>
    </source>
</evidence>
<dbReference type="InterPro" id="IPR057596">
    <property type="entry name" value="RDRP_core"/>
</dbReference>
<keyword evidence="1" id="KW-0696">RNA-directed RNA polymerase</keyword>
<evidence type="ECO:0000313" key="4">
    <source>
        <dbReference type="EMBL" id="KAK6514893.1"/>
    </source>
</evidence>
<reference evidence="4 5" key="1">
    <citation type="submission" date="2019-10" db="EMBL/GenBank/DDBJ databases">
        <authorList>
            <person name="Palmer J.M."/>
        </authorList>
    </citation>
    <scope>NUCLEOTIDE SEQUENCE [LARGE SCALE GENOMIC DNA]</scope>
    <source>
        <strain evidence="4 5">TWF506</strain>
    </source>
</reference>
<dbReference type="Proteomes" id="UP001307849">
    <property type="component" value="Unassembled WGS sequence"/>
</dbReference>
<keyword evidence="1" id="KW-0548">Nucleotidyltransferase</keyword>
<evidence type="ECO:0000256" key="1">
    <source>
        <dbReference type="RuleBase" id="RU363098"/>
    </source>
</evidence>
<feature type="compositionally biased region" description="Polar residues" evidence="2">
    <location>
        <begin position="79"/>
        <end position="97"/>
    </location>
</feature>
<dbReference type="GO" id="GO:0003968">
    <property type="term" value="F:RNA-directed RNA polymerase activity"/>
    <property type="evidence" value="ECO:0007669"/>
    <property type="project" value="UniProtKB-KW"/>
</dbReference>
<keyword evidence="5" id="KW-1185">Reference proteome</keyword>
<evidence type="ECO:0000256" key="2">
    <source>
        <dbReference type="SAM" id="MobiDB-lite"/>
    </source>
</evidence>
<dbReference type="EMBL" id="JAVHJM010000004">
    <property type="protein sequence ID" value="KAK6514893.1"/>
    <property type="molecule type" value="Genomic_DNA"/>
</dbReference>
<evidence type="ECO:0000313" key="5">
    <source>
        <dbReference type="Proteomes" id="UP001307849"/>
    </source>
</evidence>
<comment type="catalytic activity">
    <reaction evidence="1">
        <text>RNA(n) + a ribonucleoside 5'-triphosphate = RNA(n+1) + diphosphate</text>
        <dbReference type="Rhea" id="RHEA:21248"/>
        <dbReference type="Rhea" id="RHEA-COMP:14527"/>
        <dbReference type="Rhea" id="RHEA-COMP:17342"/>
        <dbReference type="ChEBI" id="CHEBI:33019"/>
        <dbReference type="ChEBI" id="CHEBI:61557"/>
        <dbReference type="ChEBI" id="CHEBI:140395"/>
        <dbReference type="EC" id="2.7.7.48"/>
    </reaction>
</comment>
<name>A0AAN8NX32_9PEZI</name>
<protein>
    <recommendedName>
        <fullName evidence="1">RNA-dependent RNA polymerase</fullName>
        <ecNumber evidence="1">2.7.7.48</ecNumber>
    </recommendedName>
</protein>
<keyword evidence="1" id="KW-0808">Transferase</keyword>
<comment type="caution">
    <text evidence="4">The sequence shown here is derived from an EMBL/GenBank/DDBJ whole genome shotgun (WGS) entry which is preliminary data.</text>
</comment>
<dbReference type="AlphaFoldDB" id="A0AAN8NX32"/>
<dbReference type="PANTHER" id="PTHR23079:SF14">
    <property type="entry name" value="RNA-DEPENDENT RNA POLYMERASE"/>
    <property type="match status" value="1"/>
</dbReference>
<accession>A0AAN8NX32</accession>
<sequence>MDFTNLTLCTPFLLDSSQVWELEQSPEEPSFIGALPGDDESFSLLSESEANYASQESEFDFGGGSEFEEELCRLTEEIQSQRSISAEDSQPPLSNPEQPGLVARQHEAHERFEDQDEDAEGERIISHNSYNKGDDLIPTDPSNGRNISSSKLMLSWDCKSTEINFRNYKVSSQANYEITRTFQESENRDAVNRAVAAILRSGTDGCTLGGVIGQMKKYYFRETGKIVSCQPMEQFFNNAGFSADFDDQTQQAGHLEVTKNQGPGYFVRIKLKPLTREVYSHRFNREFGSRFLKLSRPRRFQGSLGVLELSNTLCDAVMQGVDILGRHWEVIHTSDASQTEKEAGMESSSVIMFAVSGDSIPTQTISQVVKWLIPPSQNQKMSTAKYNARIKLGFSRTALVTLNNVKIKEEEDIISTTGCPMTDGCGTATYAVLRAIAEKMALDYVPSYFQIRHGGRKGLIVLDPENRDPEMQNLLQIKYRGSQIKFQTREDLNIEVVDYARPLKKGNIGQQFISILHNGGVPEETLRNLAREAIETDEIWKLLEQADKPSFVKRFYQTTSLKKRRDKDGCFRYAGSMPISYEERIIQLVDAGFTISECLALKNLVSKCNKPRLESWGGLKFTISESTSVKCIPDFKGVLKEGEVFLQFSDGFAVGDTLLKFLCGKVLVGRAPAYIASDIQAATAVTSPEVLEVYRDFVDCIVFPTVGTHSFASYLSGGDYDGDSVLVIWDQRIVKPFISRLPPTPTSVREEFFKESGMQDTVQYHLENNGMNEESAIEAILRAEIPKMLSDTKVGICTDMHQKVSYHLTINNPLSIRLAELACLLLDAPKQGLILETEPWRKIEQEVNRFLKTRAKPFYMIEEMTYSKFRDETLALKRMHVLDSIKGAVLEMTEDYEKRFKAKFPDILTDHDISDFFSHELEYYRKATEDPSRSKNARAISEEVYEELLSFTKHRLEGIVGEWGRMYPGSGFKRFQQQSENDKEKDKANKEKLFAMFQEIQPNTRSGNPVLEDWARCADQPFGKWNLLKASALFRGCEGSKPMLLFTVAGPQLCYLKTTARGEPFRVVQEAVYLNMYTRSERINIETQGIDVAEGSEVKEGEIV</sequence>
<dbReference type="GO" id="GO:0031380">
    <property type="term" value="C:nuclear RNA-directed RNA polymerase complex"/>
    <property type="evidence" value="ECO:0007669"/>
    <property type="project" value="TreeGrafter"/>
</dbReference>
<proteinExistence type="inferred from homology"/>